<evidence type="ECO:0000256" key="3">
    <source>
        <dbReference type="ARBA" id="ARBA00022842"/>
    </source>
</evidence>
<gene>
    <name evidence="4" type="ORF">SAMN04488243_10285</name>
</gene>
<dbReference type="PRINTS" id="PR00413">
    <property type="entry name" value="HADHALOGNASE"/>
</dbReference>
<dbReference type="NCBIfam" id="TIGR01549">
    <property type="entry name" value="HAD-SF-IA-v1"/>
    <property type="match status" value="1"/>
</dbReference>
<evidence type="ECO:0000313" key="5">
    <source>
        <dbReference type="Proteomes" id="UP000199446"/>
    </source>
</evidence>
<dbReference type="Pfam" id="PF00702">
    <property type="entry name" value="Hydrolase"/>
    <property type="match status" value="1"/>
</dbReference>
<evidence type="ECO:0000256" key="1">
    <source>
        <dbReference type="ARBA" id="ARBA00001946"/>
    </source>
</evidence>
<dbReference type="Proteomes" id="UP000199446">
    <property type="component" value="Unassembled WGS sequence"/>
</dbReference>
<dbReference type="PANTHER" id="PTHR46470">
    <property type="entry name" value="N-ACYLNEURAMINATE-9-PHOSPHATASE"/>
    <property type="match status" value="1"/>
</dbReference>
<dbReference type="Gene3D" id="3.40.50.1000">
    <property type="entry name" value="HAD superfamily/HAD-like"/>
    <property type="match status" value="1"/>
</dbReference>
<dbReference type="AlphaFoldDB" id="A0A1G7DBQ8"/>
<proteinExistence type="predicted"/>
<dbReference type="InterPro" id="IPR051400">
    <property type="entry name" value="HAD-like_hydrolase"/>
</dbReference>
<dbReference type="InterPro" id="IPR036412">
    <property type="entry name" value="HAD-like_sf"/>
</dbReference>
<accession>A0A1G7DBQ8</accession>
<dbReference type="GO" id="GO:0016787">
    <property type="term" value="F:hydrolase activity"/>
    <property type="evidence" value="ECO:0007669"/>
    <property type="project" value="UniProtKB-KW"/>
</dbReference>
<dbReference type="PANTHER" id="PTHR46470:SF4">
    <property type="entry name" value="5-AMINO-6-(5-PHOSPHO-D-RIBITYLAMINO)URACIL PHOSPHATASE YIGB"/>
    <property type="match status" value="1"/>
</dbReference>
<dbReference type="RefSeq" id="WP_093005136.1">
    <property type="nucleotide sequence ID" value="NZ_FNBC01000002.1"/>
</dbReference>
<evidence type="ECO:0000256" key="2">
    <source>
        <dbReference type="ARBA" id="ARBA00022801"/>
    </source>
</evidence>
<dbReference type="NCBIfam" id="TIGR01509">
    <property type="entry name" value="HAD-SF-IA-v3"/>
    <property type="match status" value="1"/>
</dbReference>
<reference evidence="5" key="1">
    <citation type="submission" date="2016-10" db="EMBL/GenBank/DDBJ databases">
        <authorList>
            <person name="Varghese N."/>
            <person name="Submissions S."/>
        </authorList>
    </citation>
    <scope>NUCLEOTIDE SEQUENCE [LARGE SCALE GENOMIC DNA]</scope>
    <source>
        <strain evidence="5">CGMCC 1.6992</strain>
    </source>
</reference>
<evidence type="ECO:0000313" key="4">
    <source>
        <dbReference type="EMBL" id="SDE48972.1"/>
    </source>
</evidence>
<keyword evidence="5" id="KW-1185">Reference proteome</keyword>
<keyword evidence="2 4" id="KW-0378">Hydrolase</keyword>
<organism evidence="4 5">
    <name type="scientific">Thermus arciformis</name>
    <dbReference type="NCBI Taxonomy" id="482827"/>
    <lineage>
        <taxon>Bacteria</taxon>
        <taxon>Thermotogati</taxon>
        <taxon>Deinococcota</taxon>
        <taxon>Deinococci</taxon>
        <taxon>Thermales</taxon>
        <taxon>Thermaceae</taxon>
        <taxon>Thermus</taxon>
    </lineage>
</organism>
<dbReference type="STRING" id="482827.SAMN04488243_10285"/>
<dbReference type="GO" id="GO:0009231">
    <property type="term" value="P:riboflavin biosynthetic process"/>
    <property type="evidence" value="ECO:0007669"/>
    <property type="project" value="TreeGrafter"/>
</dbReference>
<dbReference type="OrthoDB" id="9797743at2"/>
<dbReference type="SUPFAM" id="SSF56784">
    <property type="entry name" value="HAD-like"/>
    <property type="match status" value="1"/>
</dbReference>
<sequence length="250" mass="27659">MGPRLWLLDLDDTLLQDHAVTREVLEALGREVGVEGLYPAVRERAEALFREAPFYPWAERIGHSALEALWARYATPGLEALAAWAWPFRERVFREALARLGGPEGRARELAEAFFQGRRRYPLFPEVPDFLGALRERGAALVLLTNGVPDLQREKLAGAGLLGAFDLTLVSGEVGLGKPDPRPFRMALCAFGVGPEEAVMVGDNPERDVQGALAAGLRAVFVDRGFRRPDPRYPAHLEVRDLREALALLS</sequence>
<dbReference type="Gene3D" id="1.20.120.1600">
    <property type="match status" value="1"/>
</dbReference>
<dbReference type="EMBL" id="FNBC01000002">
    <property type="protein sequence ID" value="SDE48972.1"/>
    <property type="molecule type" value="Genomic_DNA"/>
</dbReference>
<dbReference type="SFLD" id="SFLDG01129">
    <property type="entry name" value="C1.5:_HAD__Beta-PGM__Phosphata"/>
    <property type="match status" value="1"/>
</dbReference>
<dbReference type="InterPro" id="IPR006439">
    <property type="entry name" value="HAD-SF_hydro_IA"/>
</dbReference>
<keyword evidence="3" id="KW-0460">Magnesium</keyword>
<comment type="cofactor">
    <cofactor evidence="1">
        <name>Mg(2+)</name>
        <dbReference type="ChEBI" id="CHEBI:18420"/>
    </cofactor>
</comment>
<dbReference type="InterPro" id="IPR023214">
    <property type="entry name" value="HAD_sf"/>
</dbReference>
<name>A0A1G7DBQ8_9DEIN</name>
<dbReference type="SFLD" id="SFLDS00003">
    <property type="entry name" value="Haloacid_Dehalogenase"/>
    <property type="match status" value="1"/>
</dbReference>
<protein>
    <submittedName>
        <fullName evidence="4">Putative hydrolase of the HAD superfamily</fullName>
    </submittedName>
</protein>